<accession>A0A1X9LJ73</accession>
<protein>
    <submittedName>
        <fullName evidence="1">Uncharacterized protein</fullName>
    </submittedName>
</protein>
<dbReference type="RefSeq" id="WP_085019384.1">
    <property type="nucleotide sequence ID" value="NZ_BMHD01000001.1"/>
</dbReference>
<dbReference type="STRING" id="1619308.B5808_08495"/>
<proteinExistence type="predicted"/>
<organism evidence="1 2">
    <name type="scientific">Cnuibacter physcomitrellae</name>
    <dbReference type="NCBI Taxonomy" id="1619308"/>
    <lineage>
        <taxon>Bacteria</taxon>
        <taxon>Bacillati</taxon>
        <taxon>Actinomycetota</taxon>
        <taxon>Actinomycetes</taxon>
        <taxon>Micrococcales</taxon>
        <taxon>Microbacteriaceae</taxon>
        <taxon>Cnuibacter</taxon>
    </lineage>
</organism>
<name>A0A1X9LJ73_9MICO</name>
<sequence length="147" mass="15878">MSENGPLFSIDRMDVGPDDLPAQLPVRARLVRVIAGPDRPDYCLAVADRPLRHRTSLEQLRAAGVDPASADPQMIKVDEDGAVDLLVFGLVLAARVQGEQLHAGMRGLAAGLAYVVDNTLLRDPVLDLRKALYVAVVDVTDRSDETP</sequence>
<dbReference type="EMBL" id="CP020715">
    <property type="protein sequence ID" value="ARJ05246.1"/>
    <property type="molecule type" value="Genomic_DNA"/>
</dbReference>
<evidence type="ECO:0000313" key="2">
    <source>
        <dbReference type="Proteomes" id="UP000192775"/>
    </source>
</evidence>
<evidence type="ECO:0000313" key="1">
    <source>
        <dbReference type="EMBL" id="ARJ05246.1"/>
    </source>
</evidence>
<reference evidence="1 2" key="1">
    <citation type="submission" date="2017-04" db="EMBL/GenBank/DDBJ databases">
        <authorList>
            <person name="Afonso C.L."/>
            <person name="Miller P.J."/>
            <person name="Scott M.A."/>
            <person name="Spackman E."/>
            <person name="Goraichik I."/>
            <person name="Dimitrov K.M."/>
            <person name="Suarez D.L."/>
            <person name="Swayne D.E."/>
        </authorList>
    </citation>
    <scope>NUCLEOTIDE SEQUENCE [LARGE SCALE GENOMIC DNA]</scope>
    <source>
        <strain evidence="2">XA(T)</strain>
    </source>
</reference>
<dbReference type="AlphaFoldDB" id="A0A1X9LJ73"/>
<gene>
    <name evidence="1" type="ORF">B5808_08495</name>
</gene>
<dbReference type="KEGG" id="cphy:B5808_08495"/>
<dbReference type="Proteomes" id="UP000192775">
    <property type="component" value="Chromosome"/>
</dbReference>
<keyword evidence="2" id="KW-1185">Reference proteome</keyword>